<dbReference type="InterPro" id="IPR036271">
    <property type="entry name" value="Tet_transcr_reg_TetR-rel_C_sf"/>
</dbReference>
<keyword evidence="1 2" id="KW-0238">DNA-binding</keyword>
<dbReference type="Proteomes" id="UP001377972">
    <property type="component" value="Unassembled WGS sequence"/>
</dbReference>
<dbReference type="Gene3D" id="1.10.10.60">
    <property type="entry name" value="Homeodomain-like"/>
    <property type="match status" value="1"/>
</dbReference>
<feature type="domain" description="HTH tetR-type" evidence="3">
    <location>
        <begin position="11"/>
        <end position="71"/>
    </location>
</feature>
<reference evidence="4 5" key="1">
    <citation type="submission" date="2023-01" db="EMBL/GenBank/DDBJ databases">
        <title>Trichodesmium-associated heterotrophic epibiont bacteria.</title>
        <authorList>
            <person name="Cleveland C.S."/>
            <person name="Webb E.A."/>
        </authorList>
    </citation>
    <scope>NUCLEOTIDE SEQUENCE [LARGE SCALE GENOMIC DNA]</scope>
    <source>
        <strain evidence="4 5">USCH2</strain>
    </source>
</reference>
<evidence type="ECO:0000256" key="1">
    <source>
        <dbReference type="ARBA" id="ARBA00023125"/>
    </source>
</evidence>
<evidence type="ECO:0000259" key="3">
    <source>
        <dbReference type="PROSITE" id="PS50977"/>
    </source>
</evidence>
<sequence length="207" mass="23989">MKRVPKQDRSGQTKAKILSVAREHFSAYGYDASNIRDIAKSAGTTHAMITYHFGNKDALWKDTITDMFKRLREVISFDDNLAKRLQEPEQLKYFIKKYIMYCANHPEHARIMLAESIRGGERLNWMVEKFIRPAHKQVYAPALRKQIKDGVLPEIWEISLIFIITTICQIPYVISSEINLIYGVDFMSDESIEKHTNSVVSLLFPPH</sequence>
<dbReference type="PRINTS" id="PR00455">
    <property type="entry name" value="HTHTETR"/>
</dbReference>
<dbReference type="RefSeq" id="WP_339982544.1">
    <property type="nucleotide sequence ID" value="NZ_JAQPZS010000027.1"/>
</dbReference>
<name>A0ABU8SZ16_9GAMM</name>
<dbReference type="InterPro" id="IPR041474">
    <property type="entry name" value="NicS_C"/>
</dbReference>
<dbReference type="Pfam" id="PF17938">
    <property type="entry name" value="TetR_C_29"/>
    <property type="match status" value="1"/>
</dbReference>
<proteinExistence type="predicted"/>
<dbReference type="SUPFAM" id="SSF48498">
    <property type="entry name" value="Tetracyclin repressor-like, C-terminal domain"/>
    <property type="match status" value="1"/>
</dbReference>
<dbReference type="SUPFAM" id="SSF46689">
    <property type="entry name" value="Homeodomain-like"/>
    <property type="match status" value="1"/>
</dbReference>
<accession>A0ABU8SZ16</accession>
<evidence type="ECO:0000313" key="4">
    <source>
        <dbReference type="EMBL" id="MEJ6498293.1"/>
    </source>
</evidence>
<dbReference type="Pfam" id="PF00440">
    <property type="entry name" value="TetR_N"/>
    <property type="match status" value="1"/>
</dbReference>
<keyword evidence="5" id="KW-1185">Reference proteome</keyword>
<dbReference type="InterPro" id="IPR009057">
    <property type="entry name" value="Homeodomain-like_sf"/>
</dbReference>
<dbReference type="Gene3D" id="1.10.357.10">
    <property type="entry name" value="Tetracycline Repressor, domain 2"/>
    <property type="match status" value="1"/>
</dbReference>
<dbReference type="InterPro" id="IPR050109">
    <property type="entry name" value="HTH-type_TetR-like_transc_reg"/>
</dbReference>
<dbReference type="InterPro" id="IPR001647">
    <property type="entry name" value="HTH_TetR"/>
</dbReference>
<comment type="caution">
    <text evidence="4">The sequence shown here is derived from an EMBL/GenBank/DDBJ whole genome shotgun (WGS) entry which is preliminary data.</text>
</comment>
<gene>
    <name evidence="4" type="ORF">PQI24_19845</name>
</gene>
<dbReference type="EMBL" id="JAQPZS010000027">
    <property type="protein sequence ID" value="MEJ6498293.1"/>
    <property type="molecule type" value="Genomic_DNA"/>
</dbReference>
<evidence type="ECO:0000256" key="2">
    <source>
        <dbReference type="PROSITE-ProRule" id="PRU00335"/>
    </source>
</evidence>
<organism evidence="4 5">
    <name type="scientific">Pseudoalteromonas lipolytica</name>
    <dbReference type="NCBI Taxonomy" id="570156"/>
    <lineage>
        <taxon>Bacteria</taxon>
        <taxon>Pseudomonadati</taxon>
        <taxon>Pseudomonadota</taxon>
        <taxon>Gammaproteobacteria</taxon>
        <taxon>Alteromonadales</taxon>
        <taxon>Pseudoalteromonadaceae</taxon>
        <taxon>Pseudoalteromonas</taxon>
    </lineage>
</organism>
<dbReference type="PANTHER" id="PTHR30328">
    <property type="entry name" value="TRANSCRIPTIONAL REPRESSOR"/>
    <property type="match status" value="1"/>
</dbReference>
<protein>
    <submittedName>
        <fullName evidence="4">TetR/AcrR family transcriptional regulator</fullName>
    </submittedName>
</protein>
<dbReference type="PANTHER" id="PTHR30328:SF54">
    <property type="entry name" value="HTH-TYPE TRANSCRIPTIONAL REPRESSOR SCO4008"/>
    <property type="match status" value="1"/>
</dbReference>
<evidence type="ECO:0000313" key="5">
    <source>
        <dbReference type="Proteomes" id="UP001377972"/>
    </source>
</evidence>
<dbReference type="PROSITE" id="PS50977">
    <property type="entry name" value="HTH_TETR_2"/>
    <property type="match status" value="1"/>
</dbReference>
<feature type="DNA-binding region" description="H-T-H motif" evidence="2">
    <location>
        <begin position="34"/>
        <end position="53"/>
    </location>
</feature>